<evidence type="ECO:0000256" key="1">
    <source>
        <dbReference type="ARBA" id="ARBA00022448"/>
    </source>
</evidence>
<dbReference type="OrthoDB" id="9802264at2"/>
<dbReference type="CDD" id="cd03255">
    <property type="entry name" value="ABC_MJ0796_LolCDE_FtsE"/>
    <property type="match status" value="1"/>
</dbReference>
<accession>A0A5B8C1C6</accession>
<evidence type="ECO:0000256" key="2">
    <source>
        <dbReference type="ARBA" id="ARBA00022741"/>
    </source>
</evidence>
<dbReference type="PANTHER" id="PTHR24220:SF685">
    <property type="entry name" value="ABC TRANSPORTER RELATED"/>
    <property type="match status" value="1"/>
</dbReference>
<evidence type="ECO:0000256" key="4">
    <source>
        <dbReference type="SAM" id="MobiDB-lite"/>
    </source>
</evidence>
<reference evidence="6 7" key="1">
    <citation type="submission" date="2019-05" db="EMBL/GenBank/DDBJ databases">
        <title>Georgenia *** sp. nov., and Georgenia *** sp. nov., isolated from the intestinal contents of plateau pika (Ochotona curzoniae) in the Qinghai-Tibet plateau of China.</title>
        <authorList>
            <person name="Tian Z."/>
        </authorList>
    </citation>
    <scope>NUCLEOTIDE SEQUENCE [LARGE SCALE GENOMIC DNA]</scope>
    <source>
        <strain evidence="6 7">Z443</strain>
    </source>
</reference>
<dbReference type="GO" id="GO:0005524">
    <property type="term" value="F:ATP binding"/>
    <property type="evidence" value="ECO:0007669"/>
    <property type="project" value="UniProtKB-KW"/>
</dbReference>
<evidence type="ECO:0000259" key="5">
    <source>
        <dbReference type="PROSITE" id="PS50893"/>
    </source>
</evidence>
<protein>
    <submittedName>
        <fullName evidence="6">ABC transporter ATP-binding protein</fullName>
    </submittedName>
</protein>
<dbReference type="Gene3D" id="3.40.50.300">
    <property type="entry name" value="P-loop containing nucleotide triphosphate hydrolases"/>
    <property type="match status" value="1"/>
</dbReference>
<evidence type="ECO:0000313" key="6">
    <source>
        <dbReference type="EMBL" id="QDC23281.1"/>
    </source>
</evidence>
<sequence length="408" mass="43912">MTTLAYGHDAQIVCDNLLRIYQSEGVEVVALQGLDLLVDPGELLAIIGASGSGKSTLLRILSGLDRPTAGVARVAGQDLLTMRAADRLRYRRQVVGFLYQQAAQNLLPYLDAQENLVLPMLLAGVERSERERRAGRLVELLDLGDVREHRLAQLSGGQQQRVALGVALANDPQVLLADEPTGELDSASADRVFAALRTVNTELGVTVVVVTHDALVSEHVHRTIGIRDGRTSSEVVRRTDVDEEGRELLVAEEYAVLDRAGRLQLPRDFTAALDMRDRVRLDLTPDHIGVWPAARGQAADRARGTHRGEARRGEVHEPRPHAHRAERPAARADERAGRGLLPHKGGETGAGRRWGRGRRGQTADGSGGPRAQDGGPSGQDGGPSGQDGGPHAEDGEQALPAREEDGRG</sequence>
<keyword evidence="2" id="KW-0547">Nucleotide-binding</keyword>
<name>A0A5B8C1C6_9MICO</name>
<dbReference type="EMBL" id="CP040915">
    <property type="protein sequence ID" value="QDC23281.1"/>
    <property type="molecule type" value="Genomic_DNA"/>
</dbReference>
<keyword evidence="3 6" id="KW-0067">ATP-binding</keyword>
<dbReference type="AlphaFoldDB" id="A0A5B8C1C6"/>
<dbReference type="InterPro" id="IPR017871">
    <property type="entry name" value="ABC_transporter-like_CS"/>
</dbReference>
<dbReference type="GO" id="GO:0022857">
    <property type="term" value="F:transmembrane transporter activity"/>
    <property type="evidence" value="ECO:0007669"/>
    <property type="project" value="TreeGrafter"/>
</dbReference>
<gene>
    <name evidence="6" type="ORF">FE374_00310</name>
</gene>
<organism evidence="6 7">
    <name type="scientific">Georgenia yuyongxinii</name>
    <dbReference type="NCBI Taxonomy" id="2589797"/>
    <lineage>
        <taxon>Bacteria</taxon>
        <taxon>Bacillati</taxon>
        <taxon>Actinomycetota</taxon>
        <taxon>Actinomycetes</taxon>
        <taxon>Micrococcales</taxon>
        <taxon>Bogoriellaceae</taxon>
        <taxon>Georgenia</taxon>
    </lineage>
</organism>
<dbReference type="InterPro" id="IPR015854">
    <property type="entry name" value="ABC_transpr_LolD-like"/>
</dbReference>
<dbReference type="Pfam" id="PF00005">
    <property type="entry name" value="ABC_tran"/>
    <property type="match status" value="1"/>
</dbReference>
<dbReference type="InterPro" id="IPR027417">
    <property type="entry name" value="P-loop_NTPase"/>
</dbReference>
<dbReference type="PANTHER" id="PTHR24220">
    <property type="entry name" value="IMPORT ATP-BINDING PROTEIN"/>
    <property type="match status" value="1"/>
</dbReference>
<dbReference type="PROSITE" id="PS00211">
    <property type="entry name" value="ABC_TRANSPORTER_1"/>
    <property type="match status" value="1"/>
</dbReference>
<dbReference type="InterPro" id="IPR017911">
    <property type="entry name" value="MacB-like_ATP-bd"/>
</dbReference>
<feature type="domain" description="ABC transporter" evidence="5">
    <location>
        <begin position="12"/>
        <end position="253"/>
    </location>
</feature>
<dbReference type="RefSeq" id="WP_139926723.1">
    <property type="nucleotide sequence ID" value="NZ_CP040915.1"/>
</dbReference>
<dbReference type="GO" id="GO:0016887">
    <property type="term" value="F:ATP hydrolysis activity"/>
    <property type="evidence" value="ECO:0007669"/>
    <property type="project" value="InterPro"/>
</dbReference>
<feature type="compositionally biased region" description="Gly residues" evidence="4">
    <location>
        <begin position="375"/>
        <end position="388"/>
    </location>
</feature>
<dbReference type="SMART" id="SM00382">
    <property type="entry name" value="AAA"/>
    <property type="match status" value="1"/>
</dbReference>
<proteinExistence type="predicted"/>
<dbReference type="KEGG" id="gyu:FE374_00310"/>
<keyword evidence="1" id="KW-0813">Transport</keyword>
<feature type="compositionally biased region" description="Basic and acidic residues" evidence="4">
    <location>
        <begin position="298"/>
        <end position="337"/>
    </location>
</feature>
<dbReference type="InterPro" id="IPR003593">
    <property type="entry name" value="AAA+_ATPase"/>
</dbReference>
<dbReference type="GO" id="GO:0005886">
    <property type="term" value="C:plasma membrane"/>
    <property type="evidence" value="ECO:0007669"/>
    <property type="project" value="TreeGrafter"/>
</dbReference>
<evidence type="ECO:0000256" key="3">
    <source>
        <dbReference type="ARBA" id="ARBA00022840"/>
    </source>
</evidence>
<feature type="region of interest" description="Disordered" evidence="4">
    <location>
        <begin position="294"/>
        <end position="408"/>
    </location>
</feature>
<dbReference type="SUPFAM" id="SSF52540">
    <property type="entry name" value="P-loop containing nucleoside triphosphate hydrolases"/>
    <property type="match status" value="1"/>
</dbReference>
<dbReference type="InterPro" id="IPR003439">
    <property type="entry name" value="ABC_transporter-like_ATP-bd"/>
</dbReference>
<dbReference type="PROSITE" id="PS50893">
    <property type="entry name" value="ABC_TRANSPORTER_2"/>
    <property type="match status" value="1"/>
</dbReference>
<dbReference type="Proteomes" id="UP000314616">
    <property type="component" value="Chromosome"/>
</dbReference>
<evidence type="ECO:0000313" key="7">
    <source>
        <dbReference type="Proteomes" id="UP000314616"/>
    </source>
</evidence>